<dbReference type="SUPFAM" id="SSF54001">
    <property type="entry name" value="Cysteine proteinases"/>
    <property type="match status" value="1"/>
</dbReference>
<reference evidence="3" key="1">
    <citation type="journal article" date="2016" name="Gigascience">
        <title>De novo construction of an expanded transcriptome assembly for the western tarnished plant bug, Lygus hesperus.</title>
        <authorList>
            <person name="Tassone E.E."/>
            <person name="Geib S.M."/>
            <person name="Hall B."/>
            <person name="Fabrick J.A."/>
            <person name="Brent C.S."/>
            <person name="Hull J.J."/>
        </authorList>
    </citation>
    <scope>NUCLEOTIDE SEQUENCE</scope>
</reference>
<dbReference type="PANTHER" id="PTHR12411">
    <property type="entry name" value="CYSTEINE PROTEASE FAMILY C1-RELATED"/>
    <property type="match status" value="1"/>
</dbReference>
<feature type="domain" description="Peptidase C1A papain C-terminal" evidence="2">
    <location>
        <begin position="95"/>
        <end position="348"/>
    </location>
</feature>
<name>A0A146KN57_LYGHE</name>
<dbReference type="SMART" id="SM00645">
    <property type="entry name" value="Pept_C1"/>
    <property type="match status" value="1"/>
</dbReference>
<dbReference type="CDD" id="cd02620">
    <property type="entry name" value="Peptidase_C1A_CathepsinB"/>
    <property type="match status" value="1"/>
</dbReference>
<protein>
    <submittedName>
        <fullName evidence="3">Cathepsin B-like cysteine proteinase 4</fullName>
    </submittedName>
</protein>
<dbReference type="EMBL" id="GDHC01007714">
    <property type="protein sequence ID" value="JAQ10915.1"/>
    <property type="molecule type" value="Transcribed_RNA"/>
</dbReference>
<dbReference type="GO" id="GO:0008234">
    <property type="term" value="F:cysteine-type peptidase activity"/>
    <property type="evidence" value="ECO:0007669"/>
    <property type="project" value="InterPro"/>
</dbReference>
<evidence type="ECO:0000259" key="2">
    <source>
        <dbReference type="SMART" id="SM00645"/>
    </source>
</evidence>
<dbReference type="InterPro" id="IPR000668">
    <property type="entry name" value="Peptidase_C1A_C"/>
</dbReference>
<accession>A0A146KN57</accession>
<dbReference type="InterPro" id="IPR013128">
    <property type="entry name" value="Peptidase_C1A"/>
</dbReference>
<dbReference type="Pfam" id="PF00112">
    <property type="entry name" value="Peptidase_C1"/>
    <property type="match status" value="1"/>
</dbReference>
<dbReference type="InterPro" id="IPR038765">
    <property type="entry name" value="Papain-like_cys_pep_sf"/>
</dbReference>
<dbReference type="Gene3D" id="3.90.70.10">
    <property type="entry name" value="Cysteine proteinases"/>
    <property type="match status" value="1"/>
</dbReference>
<dbReference type="AlphaFoldDB" id="A0A146KN57"/>
<sequence length="367" mass="40582">MVNIIISNAKNPFEMTFKVIIAIIVCIQLSEEVIGATTRRHLDMIRLINVANLSWTADMTPEASRGRKRFGTVLEDSALKLEVKEANLHIPNDQIPAAYNVTDVWPQCTRISHPRNQGECRSDWAVTAASVLTDRICIYLWGLFNQPLSGFHVLTCCTQCGDGCSSGSAVAAWQFFQTAGVVTGGDRHSQIGCLPYQLDPCDYRPTSSGGCSFSKPLNTPACPSSCIDDRYNLTTDRIFVNRSYVIQSDVQEIQKEIIANGPVQASMMVYEDFMYYTGKNEEVYYHYVGELLGGMSVKIIGWGSEAQSGTDYWLVVNSWGSSWGLGGLFRIRRGTDECGIESNVIAGDPSLDHSHPFAMTSGRPQRT</sequence>
<evidence type="ECO:0000256" key="1">
    <source>
        <dbReference type="ARBA" id="ARBA00008455"/>
    </source>
</evidence>
<evidence type="ECO:0000313" key="4">
    <source>
        <dbReference type="EMBL" id="JAQ10915.1"/>
    </source>
</evidence>
<organism evidence="3">
    <name type="scientific">Lygus hesperus</name>
    <name type="common">Western plant bug</name>
    <dbReference type="NCBI Taxonomy" id="30085"/>
    <lineage>
        <taxon>Eukaryota</taxon>
        <taxon>Metazoa</taxon>
        <taxon>Ecdysozoa</taxon>
        <taxon>Arthropoda</taxon>
        <taxon>Hexapoda</taxon>
        <taxon>Insecta</taxon>
        <taxon>Pterygota</taxon>
        <taxon>Neoptera</taxon>
        <taxon>Paraneoptera</taxon>
        <taxon>Hemiptera</taxon>
        <taxon>Heteroptera</taxon>
        <taxon>Panheteroptera</taxon>
        <taxon>Cimicomorpha</taxon>
        <taxon>Miridae</taxon>
        <taxon>Mirini</taxon>
        <taxon>Lygus</taxon>
    </lineage>
</organism>
<comment type="similarity">
    <text evidence="1">Belongs to the peptidase C1 family.</text>
</comment>
<dbReference type="GO" id="GO:0006508">
    <property type="term" value="P:proteolysis"/>
    <property type="evidence" value="ECO:0007669"/>
    <property type="project" value="InterPro"/>
</dbReference>
<proteinExistence type="inferred from homology"/>
<evidence type="ECO:0000313" key="3">
    <source>
        <dbReference type="EMBL" id="JAP97887.1"/>
    </source>
</evidence>
<gene>
    <name evidence="3" type="primary">cpr-4_1</name>
    <name evidence="4" type="synonym">cpr-4_0</name>
    <name evidence="4" type="ORF">g.64513</name>
    <name evidence="3" type="ORF">g.64514</name>
</gene>
<dbReference type="EMBL" id="GDHC01020741">
    <property type="protein sequence ID" value="JAP97887.1"/>
    <property type="molecule type" value="Transcribed_RNA"/>
</dbReference>